<sequence length="137" mass="15301">MEPAYLNRRDDLVGTSQTLRPTYPQALLNVNGQRNPQGYAAVSHNDKPGMASWTSSETQPAEGPEASASKRRRRLSPSPLVSVKDEPEEHGGFVRNINNIRGTQVQDALGFAVTRIHSNTFIRTLRAVFLLALYRWL</sequence>
<dbReference type="EMBL" id="JANIIK010000110">
    <property type="protein sequence ID" value="KAJ3596099.1"/>
    <property type="molecule type" value="Genomic_DNA"/>
</dbReference>
<accession>A0A9Q0DX65</accession>
<comment type="caution">
    <text evidence="2">The sequence shown here is derived from an EMBL/GenBank/DDBJ whole genome shotgun (WGS) entry which is preliminary data.</text>
</comment>
<proteinExistence type="predicted"/>
<evidence type="ECO:0000313" key="2">
    <source>
        <dbReference type="EMBL" id="KAJ3596099.1"/>
    </source>
</evidence>
<evidence type="ECO:0000256" key="1">
    <source>
        <dbReference type="SAM" id="MobiDB-lite"/>
    </source>
</evidence>
<keyword evidence="3" id="KW-1185">Reference proteome</keyword>
<organism evidence="2 3">
    <name type="scientific">Muraenolepis orangiensis</name>
    <name type="common">Patagonian moray cod</name>
    <dbReference type="NCBI Taxonomy" id="630683"/>
    <lineage>
        <taxon>Eukaryota</taxon>
        <taxon>Metazoa</taxon>
        <taxon>Chordata</taxon>
        <taxon>Craniata</taxon>
        <taxon>Vertebrata</taxon>
        <taxon>Euteleostomi</taxon>
        <taxon>Actinopterygii</taxon>
        <taxon>Neopterygii</taxon>
        <taxon>Teleostei</taxon>
        <taxon>Neoteleostei</taxon>
        <taxon>Acanthomorphata</taxon>
        <taxon>Zeiogadaria</taxon>
        <taxon>Gadariae</taxon>
        <taxon>Gadiformes</taxon>
        <taxon>Muraenolepidoidei</taxon>
        <taxon>Muraenolepididae</taxon>
        <taxon>Muraenolepis</taxon>
    </lineage>
</organism>
<reference evidence="2" key="1">
    <citation type="submission" date="2022-07" db="EMBL/GenBank/DDBJ databases">
        <title>Chromosome-level genome of Muraenolepis orangiensis.</title>
        <authorList>
            <person name="Kim J."/>
        </authorList>
    </citation>
    <scope>NUCLEOTIDE SEQUENCE</scope>
    <source>
        <strain evidence="2">KU_S4_2022</strain>
        <tissue evidence="2">Muscle</tissue>
    </source>
</reference>
<feature type="region of interest" description="Disordered" evidence="1">
    <location>
        <begin position="1"/>
        <end position="20"/>
    </location>
</feature>
<dbReference type="AlphaFoldDB" id="A0A9Q0DX65"/>
<feature type="region of interest" description="Disordered" evidence="1">
    <location>
        <begin position="29"/>
        <end position="88"/>
    </location>
</feature>
<dbReference type="Proteomes" id="UP001148018">
    <property type="component" value="Unassembled WGS sequence"/>
</dbReference>
<evidence type="ECO:0000313" key="3">
    <source>
        <dbReference type="Proteomes" id="UP001148018"/>
    </source>
</evidence>
<protein>
    <submittedName>
        <fullName evidence="2">Uncharacterized protein</fullName>
    </submittedName>
</protein>
<gene>
    <name evidence="2" type="ORF">NHX12_002508</name>
</gene>
<name>A0A9Q0DX65_9TELE</name>